<proteinExistence type="predicted"/>
<dbReference type="GO" id="GO:0016747">
    <property type="term" value="F:acyltransferase activity, transferring groups other than amino-acyl groups"/>
    <property type="evidence" value="ECO:0007669"/>
    <property type="project" value="InterPro"/>
</dbReference>
<dbReference type="PANTHER" id="PTHR43877">
    <property type="entry name" value="AMINOALKYLPHOSPHONATE N-ACETYLTRANSFERASE-RELATED-RELATED"/>
    <property type="match status" value="1"/>
</dbReference>
<keyword evidence="1" id="KW-0808">Transferase</keyword>
<evidence type="ECO:0000256" key="1">
    <source>
        <dbReference type="ARBA" id="ARBA00022679"/>
    </source>
</evidence>
<accession>A0AAD6MVD8</accession>
<name>A0AAD6MVD8_9EURO</name>
<dbReference type="Proteomes" id="UP001215712">
    <property type="component" value="Unassembled WGS sequence"/>
</dbReference>
<dbReference type="EMBL" id="JAQJAN010000008">
    <property type="protein sequence ID" value="KAJ5724411.1"/>
    <property type="molecule type" value="Genomic_DNA"/>
</dbReference>
<protein>
    <submittedName>
        <fullName evidence="4">Acetyltransferase protein</fullName>
    </submittedName>
</protein>
<gene>
    <name evidence="4" type="ORF">N7493_006139</name>
</gene>
<dbReference type="SUPFAM" id="SSF55729">
    <property type="entry name" value="Acyl-CoA N-acyltransferases (Nat)"/>
    <property type="match status" value="1"/>
</dbReference>
<sequence length="166" mass="18363">MIEPPQASRPGLTIVRASPEHVPAIRAMVDAAFSKYIERIGKPPAPMTADYDTVIQTSDVFVLQNESKEAVGSIVLVVNRITDSIEIENLVVGPTSQGRGYGQVLLDCAEEAARSQGCTALTLYTNLKMYENLVMYPKMGFLETGRRTEDGFERVYFRKTLILSES</sequence>
<dbReference type="InterPro" id="IPR016181">
    <property type="entry name" value="Acyl_CoA_acyltransferase"/>
</dbReference>
<dbReference type="InterPro" id="IPR050832">
    <property type="entry name" value="Bact_Acetyltransf"/>
</dbReference>
<dbReference type="CDD" id="cd04301">
    <property type="entry name" value="NAT_SF"/>
    <property type="match status" value="1"/>
</dbReference>
<organism evidence="4 5">
    <name type="scientific">Penicillium malachiteum</name>
    <dbReference type="NCBI Taxonomy" id="1324776"/>
    <lineage>
        <taxon>Eukaryota</taxon>
        <taxon>Fungi</taxon>
        <taxon>Dikarya</taxon>
        <taxon>Ascomycota</taxon>
        <taxon>Pezizomycotina</taxon>
        <taxon>Eurotiomycetes</taxon>
        <taxon>Eurotiomycetidae</taxon>
        <taxon>Eurotiales</taxon>
        <taxon>Aspergillaceae</taxon>
        <taxon>Penicillium</taxon>
    </lineage>
</organism>
<evidence type="ECO:0000259" key="3">
    <source>
        <dbReference type="PROSITE" id="PS51186"/>
    </source>
</evidence>
<reference evidence="4" key="1">
    <citation type="journal article" date="2023" name="IMA Fungus">
        <title>Comparative genomic study of the Penicillium genus elucidates a diverse pangenome and 15 lateral gene transfer events.</title>
        <authorList>
            <person name="Petersen C."/>
            <person name="Sorensen T."/>
            <person name="Nielsen M.R."/>
            <person name="Sondergaard T.E."/>
            <person name="Sorensen J.L."/>
            <person name="Fitzpatrick D.A."/>
            <person name="Frisvad J.C."/>
            <person name="Nielsen K.L."/>
        </authorList>
    </citation>
    <scope>NUCLEOTIDE SEQUENCE</scope>
    <source>
        <strain evidence="4">IBT 17514</strain>
    </source>
</reference>
<dbReference type="AlphaFoldDB" id="A0AAD6MVD8"/>
<reference evidence="4" key="2">
    <citation type="submission" date="2023-01" db="EMBL/GenBank/DDBJ databases">
        <authorList>
            <person name="Petersen C."/>
        </authorList>
    </citation>
    <scope>NUCLEOTIDE SEQUENCE</scope>
    <source>
        <strain evidence="4">IBT 17514</strain>
    </source>
</reference>
<dbReference type="PANTHER" id="PTHR43877:SF2">
    <property type="entry name" value="AMINOALKYLPHOSPHONATE N-ACETYLTRANSFERASE-RELATED"/>
    <property type="match status" value="1"/>
</dbReference>
<keyword evidence="5" id="KW-1185">Reference proteome</keyword>
<dbReference type="Gene3D" id="3.40.630.30">
    <property type="match status" value="1"/>
</dbReference>
<dbReference type="InterPro" id="IPR000182">
    <property type="entry name" value="GNAT_dom"/>
</dbReference>
<dbReference type="Pfam" id="PF00583">
    <property type="entry name" value="Acetyltransf_1"/>
    <property type="match status" value="1"/>
</dbReference>
<dbReference type="PROSITE" id="PS51186">
    <property type="entry name" value="GNAT"/>
    <property type="match status" value="1"/>
</dbReference>
<keyword evidence="2" id="KW-0012">Acyltransferase</keyword>
<evidence type="ECO:0000313" key="5">
    <source>
        <dbReference type="Proteomes" id="UP001215712"/>
    </source>
</evidence>
<evidence type="ECO:0000256" key="2">
    <source>
        <dbReference type="ARBA" id="ARBA00023315"/>
    </source>
</evidence>
<evidence type="ECO:0000313" key="4">
    <source>
        <dbReference type="EMBL" id="KAJ5724411.1"/>
    </source>
</evidence>
<feature type="domain" description="N-acetyltransferase" evidence="3">
    <location>
        <begin position="12"/>
        <end position="162"/>
    </location>
</feature>
<comment type="caution">
    <text evidence="4">The sequence shown here is derived from an EMBL/GenBank/DDBJ whole genome shotgun (WGS) entry which is preliminary data.</text>
</comment>